<dbReference type="Gene3D" id="3.40.50.360">
    <property type="match status" value="1"/>
</dbReference>
<evidence type="ECO:0000313" key="3">
    <source>
        <dbReference type="Proteomes" id="UP001206983"/>
    </source>
</evidence>
<dbReference type="SMART" id="SM00849">
    <property type="entry name" value="Lactamase_B"/>
    <property type="match status" value="1"/>
</dbReference>
<dbReference type="SUPFAM" id="SSF56281">
    <property type="entry name" value="Metallo-hydrolase/oxidoreductase"/>
    <property type="match status" value="1"/>
</dbReference>
<feature type="domain" description="Flavodoxin-like" evidence="1">
    <location>
        <begin position="250"/>
        <end position="394"/>
    </location>
</feature>
<evidence type="ECO:0000313" key="2">
    <source>
        <dbReference type="EMBL" id="MCQ6963024.1"/>
    </source>
</evidence>
<dbReference type="RefSeq" id="WP_256622908.1">
    <property type="nucleotide sequence ID" value="NZ_JTEO01000004.1"/>
</dbReference>
<dbReference type="GO" id="GO:0046872">
    <property type="term" value="F:metal ion binding"/>
    <property type="evidence" value="ECO:0007669"/>
    <property type="project" value="InterPro"/>
</dbReference>
<dbReference type="EMBL" id="JTEO01000004">
    <property type="protein sequence ID" value="MCQ6963024.1"/>
    <property type="molecule type" value="Genomic_DNA"/>
</dbReference>
<keyword evidence="3" id="KW-1185">Reference proteome</keyword>
<dbReference type="PIRSF" id="PIRSF005243">
    <property type="entry name" value="ROO"/>
    <property type="match status" value="1"/>
</dbReference>
<sequence>MERYTPEISDSIFWVGSKDWNRRMFDALIPLPDGTSYNAYLIKGSRGTALIDSVNPGFEGELLDKLRSLTDAEVLDYVIMNHAEPDHANAIKAVMDVSSEAKLVTTRKGARMAQVFYKIPEQRLVIVKDGDTLELGGRTLHFIEAPWLHWPETMFTYVEENKVLFPCDYFGAHTAAGFYDDEVENLIPVAKRYFGEIMMPFKGKGAQALERISGLDICMIAPSHGPIYRNPERILDMYRIWTAGETQEKAILVYASMWGATEKMIKAMAETLMSEGIQISYFNLLNSDIGDIARELVDSRAIVLGTPTVLGEMHPLAVYATHLVKILKPPLRYGAALSSYGWGGGAVRQLSEMLKPTKIEVVGAIEINGPASDEDFANIASLGKELAAKIRSSG</sequence>
<dbReference type="GO" id="GO:0016491">
    <property type="term" value="F:oxidoreductase activity"/>
    <property type="evidence" value="ECO:0007669"/>
    <property type="project" value="InterPro"/>
</dbReference>
<dbReference type="InterPro" id="IPR008254">
    <property type="entry name" value="Flavodoxin/NO_synth"/>
</dbReference>
<dbReference type="InterPro" id="IPR045761">
    <property type="entry name" value="ODP_dom"/>
</dbReference>
<name>A0AAE3HBC8_9EURY</name>
<dbReference type="InterPro" id="IPR029039">
    <property type="entry name" value="Flavoprotein-like_sf"/>
</dbReference>
<dbReference type="InterPro" id="IPR036866">
    <property type="entry name" value="RibonucZ/Hydroxyglut_hydro"/>
</dbReference>
<dbReference type="InterPro" id="IPR016440">
    <property type="entry name" value="Rubredoxin-O_OxRdtase"/>
</dbReference>
<dbReference type="InterPro" id="IPR001279">
    <property type="entry name" value="Metallo-B-lactamas"/>
</dbReference>
<reference evidence="2 3" key="1">
    <citation type="journal article" date="2011" name="Appl. Environ. Microbiol.">
        <title>Methanogenic archaea isolated from Taiwan's Chelungpu fault.</title>
        <authorList>
            <person name="Wu S.Y."/>
            <person name="Lai M.C."/>
        </authorList>
    </citation>
    <scope>NUCLEOTIDE SEQUENCE [LARGE SCALE GENOMIC DNA]</scope>
    <source>
        <strain evidence="2 3">St545Mb</strain>
    </source>
</reference>
<dbReference type="PANTHER" id="PTHR43717:SF1">
    <property type="entry name" value="ANAEROBIC NITRIC OXIDE REDUCTASE FLAVORUBREDOXIN"/>
    <property type="match status" value="1"/>
</dbReference>
<dbReference type="Pfam" id="PF00258">
    <property type="entry name" value="Flavodoxin_1"/>
    <property type="match status" value="1"/>
</dbReference>
<dbReference type="Pfam" id="PF19583">
    <property type="entry name" value="ODP"/>
    <property type="match status" value="1"/>
</dbReference>
<dbReference type="PANTHER" id="PTHR43717">
    <property type="entry name" value="ANAEROBIC NITRIC OXIDE REDUCTASE FLAVORUBREDOXIN"/>
    <property type="match status" value="1"/>
</dbReference>
<dbReference type="SUPFAM" id="SSF52218">
    <property type="entry name" value="Flavoproteins"/>
    <property type="match status" value="1"/>
</dbReference>
<comment type="caution">
    <text evidence="2">The sequence shown here is derived from an EMBL/GenBank/DDBJ whole genome shotgun (WGS) entry which is preliminary data.</text>
</comment>
<dbReference type="PROSITE" id="PS50902">
    <property type="entry name" value="FLAVODOXIN_LIKE"/>
    <property type="match status" value="1"/>
</dbReference>
<dbReference type="GO" id="GO:0009055">
    <property type="term" value="F:electron transfer activity"/>
    <property type="evidence" value="ECO:0007669"/>
    <property type="project" value="InterPro"/>
</dbReference>
<gene>
    <name evidence="2" type="ORF">PV02_08205</name>
</gene>
<dbReference type="Gene3D" id="3.60.15.10">
    <property type="entry name" value="Ribonuclease Z/Hydroxyacylglutathione hydrolase-like"/>
    <property type="match status" value="1"/>
</dbReference>
<evidence type="ECO:0000259" key="1">
    <source>
        <dbReference type="PROSITE" id="PS50902"/>
    </source>
</evidence>
<proteinExistence type="predicted"/>
<dbReference type="CDD" id="cd07709">
    <property type="entry name" value="flavodiiron_proteins_MBL-fold"/>
    <property type="match status" value="1"/>
</dbReference>
<dbReference type="AlphaFoldDB" id="A0AAE3HBC8"/>
<organism evidence="2 3">
    <name type="scientific">Methanolobus chelungpuianus</name>
    <dbReference type="NCBI Taxonomy" id="502115"/>
    <lineage>
        <taxon>Archaea</taxon>
        <taxon>Methanobacteriati</taxon>
        <taxon>Methanobacteriota</taxon>
        <taxon>Stenosarchaea group</taxon>
        <taxon>Methanomicrobia</taxon>
        <taxon>Methanosarcinales</taxon>
        <taxon>Methanosarcinaceae</taxon>
        <taxon>Methanolobus</taxon>
    </lineage>
</organism>
<accession>A0AAE3HBC8</accession>
<dbReference type="Proteomes" id="UP001206983">
    <property type="component" value="Unassembled WGS sequence"/>
</dbReference>
<protein>
    <submittedName>
        <fullName evidence="2">Metallo-beta-lactamase</fullName>
    </submittedName>
</protein>
<dbReference type="GO" id="GO:0010181">
    <property type="term" value="F:FMN binding"/>
    <property type="evidence" value="ECO:0007669"/>
    <property type="project" value="InterPro"/>
</dbReference>